<keyword evidence="8 15" id="KW-0067">ATP-binding</keyword>
<evidence type="ECO:0000256" key="7">
    <source>
        <dbReference type="ARBA" id="ARBA00022839"/>
    </source>
</evidence>
<dbReference type="GO" id="GO:0004527">
    <property type="term" value="F:exonuclease activity"/>
    <property type="evidence" value="ECO:0007669"/>
    <property type="project" value="UniProtKB-KW"/>
</dbReference>
<gene>
    <name evidence="18" type="ORF">G7070_14690</name>
</gene>
<dbReference type="Gene3D" id="3.90.320.10">
    <property type="match status" value="1"/>
</dbReference>
<evidence type="ECO:0000256" key="12">
    <source>
        <dbReference type="ARBA" id="ARBA00034617"/>
    </source>
</evidence>
<dbReference type="InterPro" id="IPR000212">
    <property type="entry name" value="DNA_helicase_UvrD/REP"/>
</dbReference>
<dbReference type="Gene3D" id="1.10.10.160">
    <property type="match status" value="1"/>
</dbReference>
<reference evidence="18 19" key="1">
    <citation type="submission" date="2020-03" db="EMBL/GenBank/DDBJ databases">
        <title>Propioniciclava sp. nov., isolated from Hydrophilus acuminatus.</title>
        <authorList>
            <person name="Hyun D.-W."/>
            <person name="Bae J.-W."/>
        </authorList>
    </citation>
    <scope>NUCLEOTIDE SEQUENCE [LARGE SCALE GENOMIC DNA]</scope>
    <source>
        <strain evidence="18 19">HDW11</strain>
    </source>
</reference>
<evidence type="ECO:0000256" key="5">
    <source>
        <dbReference type="ARBA" id="ARBA00022801"/>
    </source>
</evidence>
<evidence type="ECO:0000259" key="16">
    <source>
        <dbReference type="PROSITE" id="PS51198"/>
    </source>
</evidence>
<organism evidence="18 19">
    <name type="scientific">Propioniciclava coleopterorum</name>
    <dbReference type="NCBI Taxonomy" id="2714937"/>
    <lineage>
        <taxon>Bacteria</taxon>
        <taxon>Bacillati</taxon>
        <taxon>Actinomycetota</taxon>
        <taxon>Actinomycetes</taxon>
        <taxon>Propionibacteriales</taxon>
        <taxon>Propionibacteriaceae</taxon>
        <taxon>Propioniciclava</taxon>
    </lineage>
</organism>
<keyword evidence="19" id="KW-1185">Reference proteome</keyword>
<dbReference type="InterPro" id="IPR011604">
    <property type="entry name" value="PDDEXK-like_dom_sf"/>
</dbReference>
<dbReference type="GO" id="GO:0033202">
    <property type="term" value="C:DNA helicase complex"/>
    <property type="evidence" value="ECO:0007669"/>
    <property type="project" value="TreeGrafter"/>
</dbReference>
<feature type="domain" description="UvrD-like helicase ATP-binding" evidence="16">
    <location>
        <begin position="1"/>
        <end position="148"/>
    </location>
</feature>
<evidence type="ECO:0000256" key="6">
    <source>
        <dbReference type="ARBA" id="ARBA00022806"/>
    </source>
</evidence>
<evidence type="ECO:0000256" key="8">
    <source>
        <dbReference type="ARBA" id="ARBA00022840"/>
    </source>
</evidence>
<dbReference type="InterPro" id="IPR013986">
    <property type="entry name" value="DExx_box_DNA_helicase_dom_sf"/>
</dbReference>
<dbReference type="EMBL" id="CP049865">
    <property type="protein sequence ID" value="QIK73278.1"/>
    <property type="molecule type" value="Genomic_DNA"/>
</dbReference>
<dbReference type="EC" id="5.6.2.4" evidence="13"/>
<comment type="catalytic activity">
    <reaction evidence="12">
        <text>Couples ATP hydrolysis with the unwinding of duplex DNA by translocating in the 3'-5' direction.</text>
        <dbReference type="EC" id="5.6.2.4"/>
    </reaction>
</comment>
<proteinExistence type="inferred from homology"/>
<dbReference type="InterPro" id="IPR014016">
    <property type="entry name" value="UvrD-like_ATP-bd"/>
</dbReference>
<dbReference type="Gene3D" id="3.40.50.300">
    <property type="entry name" value="P-loop containing nucleotide triphosphate hydrolases"/>
    <property type="match status" value="3"/>
</dbReference>
<sequence length="887" mass="94756">MLARARQLGLDPADVAAHGREAGERGWADLGAFMAEYLDVLDAEARLDYAELVHRARLLLEHPGVRDALLADVGAVYVDEWCELDPAQIALLRSLVPDGFPVVALADPDTAIFSFRGAHPRAAAEFVRLFGGSDRVGIEVLTTAHGQSPALVEALGAVRRRLGAPALDGADTARAYRAPRPGGSGTVGVWTLPDEATQARVIAGELRAAHLERDVPWGDMAVLVRSGRRQIPALARVLADAGIPVEVAGDEIGLAAELAVRPLLLALEVAGAGGVPDADEAHRLLLSGWGGFDAVSVRRLGRRLRAADPAAATMPAETLIAQALAGTRAVPEGEEALALRRDLLAGATAVVARGGRPDEALWLLWDGTDWPAALRSEALRGQDSAPRAHRDLDAVTALFRLAHESLAPPGAEGVRWFLAEVAQQQIPADSQREAAVAGRGVRVLTAHRAKGHHWPFVVVAGVQEGIWPDITRHGSVFDPLRLSTAGLGDGVQTRELVASERRLFLLACSRATDRLLVTAVEGVEGEEDRPSRFLAELGRAVRRVEAPEPRLTTLRALVAELRRVLQDASASPTLRSAAAQRLARLADAGEVDGLRPAPDADPHRWWGMRPPTSWAAPARGTLQLSPSQLQSILQCPRQYFLQREARADPPRRSATILGSVIHAVAERAATGELSPDSAADLLDEVWADIPFPAAWLSASERVEADAAVARFLAWQAGHEHADVVGVEVPFAVEVQVDGHPVTLRGAVDRLERTPQGHLRVIDFKTGRHAPTTAEAAAMPQIGVYQLAIEAGAFADAAPGASSAGGSLVYLRMDSTEGYPKELRQPSLTEAPHLSDDPEELAHPTWVHHRVAQARRILAEGSFEARPGDHCTYCPVRSSCPARSGQVV</sequence>
<dbReference type="AlphaFoldDB" id="A0A6G7Y9F4"/>
<keyword evidence="9" id="KW-0238">DNA-binding</keyword>
<accession>A0A6G7Y9F4</accession>
<evidence type="ECO:0000256" key="3">
    <source>
        <dbReference type="ARBA" id="ARBA00022741"/>
    </source>
</evidence>
<dbReference type="GO" id="GO:0043138">
    <property type="term" value="F:3'-5' DNA helicase activity"/>
    <property type="evidence" value="ECO:0007669"/>
    <property type="project" value="UniProtKB-EC"/>
</dbReference>
<keyword evidence="5 15" id="KW-0378">Hydrolase</keyword>
<dbReference type="InterPro" id="IPR038726">
    <property type="entry name" value="PDDEXK_AddAB-type"/>
</dbReference>
<dbReference type="PROSITE" id="PS51217">
    <property type="entry name" value="UVRD_HELICASE_CTER"/>
    <property type="match status" value="1"/>
</dbReference>
<keyword evidence="6 15" id="KW-0347">Helicase</keyword>
<name>A0A6G7Y9F4_9ACTN</name>
<evidence type="ECO:0000313" key="18">
    <source>
        <dbReference type="EMBL" id="QIK73278.1"/>
    </source>
</evidence>
<dbReference type="InterPro" id="IPR027417">
    <property type="entry name" value="P-loop_NTPase"/>
</dbReference>
<dbReference type="Proteomes" id="UP000501058">
    <property type="component" value="Chromosome"/>
</dbReference>
<dbReference type="InterPro" id="IPR014017">
    <property type="entry name" value="DNA_helicase_UvrD-like_C"/>
</dbReference>
<keyword evidence="3 15" id="KW-0547">Nucleotide-binding</keyword>
<evidence type="ECO:0000256" key="1">
    <source>
        <dbReference type="ARBA" id="ARBA00009922"/>
    </source>
</evidence>
<dbReference type="GO" id="GO:0005829">
    <property type="term" value="C:cytosol"/>
    <property type="evidence" value="ECO:0007669"/>
    <property type="project" value="TreeGrafter"/>
</dbReference>
<comment type="similarity">
    <text evidence="1">Belongs to the helicase family. UvrD subfamily.</text>
</comment>
<evidence type="ECO:0000256" key="14">
    <source>
        <dbReference type="ARBA" id="ARBA00048988"/>
    </source>
</evidence>
<dbReference type="KEGG" id="prv:G7070_14690"/>
<keyword evidence="2" id="KW-0540">Nuclease</keyword>
<comment type="caution">
    <text evidence="15">Lacks conserved residue(s) required for the propagation of feature annotation.</text>
</comment>
<evidence type="ECO:0000256" key="2">
    <source>
        <dbReference type="ARBA" id="ARBA00022722"/>
    </source>
</evidence>
<keyword evidence="4" id="KW-0227">DNA damage</keyword>
<dbReference type="GO" id="GO:0000725">
    <property type="term" value="P:recombinational repair"/>
    <property type="evidence" value="ECO:0007669"/>
    <property type="project" value="TreeGrafter"/>
</dbReference>
<evidence type="ECO:0000259" key="17">
    <source>
        <dbReference type="PROSITE" id="PS51217"/>
    </source>
</evidence>
<evidence type="ECO:0000256" key="15">
    <source>
        <dbReference type="PROSITE-ProRule" id="PRU00560"/>
    </source>
</evidence>
<dbReference type="GO" id="GO:0005524">
    <property type="term" value="F:ATP binding"/>
    <property type="evidence" value="ECO:0007669"/>
    <property type="project" value="UniProtKB-UniRule"/>
</dbReference>
<protein>
    <recommendedName>
        <fullName evidence="13">DNA 3'-5' helicase</fullName>
        <ecNumber evidence="13">5.6.2.4</ecNumber>
    </recommendedName>
</protein>
<keyword evidence="11" id="KW-0413">Isomerase</keyword>
<comment type="catalytic activity">
    <reaction evidence="14">
        <text>ATP + H2O = ADP + phosphate + H(+)</text>
        <dbReference type="Rhea" id="RHEA:13065"/>
        <dbReference type="ChEBI" id="CHEBI:15377"/>
        <dbReference type="ChEBI" id="CHEBI:15378"/>
        <dbReference type="ChEBI" id="CHEBI:30616"/>
        <dbReference type="ChEBI" id="CHEBI:43474"/>
        <dbReference type="ChEBI" id="CHEBI:456216"/>
        <dbReference type="EC" id="5.6.2.4"/>
    </reaction>
</comment>
<evidence type="ECO:0000256" key="10">
    <source>
        <dbReference type="ARBA" id="ARBA00023204"/>
    </source>
</evidence>
<dbReference type="PROSITE" id="PS51198">
    <property type="entry name" value="UVRD_HELICASE_ATP_BIND"/>
    <property type="match status" value="1"/>
</dbReference>
<dbReference type="Pfam" id="PF13361">
    <property type="entry name" value="UvrD_C"/>
    <property type="match status" value="1"/>
</dbReference>
<dbReference type="Pfam" id="PF12705">
    <property type="entry name" value="PDDEXK_1"/>
    <property type="match status" value="1"/>
</dbReference>
<dbReference type="PANTHER" id="PTHR11070">
    <property type="entry name" value="UVRD / RECB / PCRA DNA HELICASE FAMILY MEMBER"/>
    <property type="match status" value="1"/>
</dbReference>
<evidence type="ECO:0000313" key="19">
    <source>
        <dbReference type="Proteomes" id="UP000501058"/>
    </source>
</evidence>
<evidence type="ECO:0000256" key="13">
    <source>
        <dbReference type="ARBA" id="ARBA00034808"/>
    </source>
</evidence>
<keyword evidence="7" id="KW-0269">Exonuclease</keyword>
<evidence type="ECO:0000256" key="4">
    <source>
        <dbReference type="ARBA" id="ARBA00022763"/>
    </source>
</evidence>
<dbReference type="SUPFAM" id="SSF52540">
    <property type="entry name" value="P-loop containing nucleoside triphosphate hydrolases"/>
    <property type="match status" value="1"/>
</dbReference>
<keyword evidence="10" id="KW-0234">DNA repair</keyword>
<dbReference type="Pfam" id="PF00580">
    <property type="entry name" value="UvrD-helicase"/>
    <property type="match status" value="1"/>
</dbReference>
<dbReference type="GO" id="GO:0003677">
    <property type="term" value="F:DNA binding"/>
    <property type="evidence" value="ECO:0007669"/>
    <property type="project" value="UniProtKB-KW"/>
</dbReference>
<evidence type="ECO:0000256" key="9">
    <source>
        <dbReference type="ARBA" id="ARBA00023125"/>
    </source>
</evidence>
<dbReference type="PANTHER" id="PTHR11070:SF59">
    <property type="entry name" value="DNA 3'-5' HELICASE"/>
    <property type="match status" value="1"/>
</dbReference>
<feature type="domain" description="UvrD-like helicase C-terminal" evidence="17">
    <location>
        <begin position="156"/>
        <end position="451"/>
    </location>
</feature>
<evidence type="ECO:0000256" key="11">
    <source>
        <dbReference type="ARBA" id="ARBA00023235"/>
    </source>
</evidence>